<name>A0ABQ9Y4Y3_9EUKA</name>
<evidence type="ECO:0000259" key="1">
    <source>
        <dbReference type="Pfam" id="PF10075"/>
    </source>
</evidence>
<gene>
    <name evidence="2" type="ORF">BLNAU_6306</name>
</gene>
<evidence type="ECO:0000313" key="3">
    <source>
        <dbReference type="Proteomes" id="UP001281761"/>
    </source>
</evidence>
<sequence>MDHQPPEVGAEFELLVDGKYQELVDLCLRKEFTSQDPALSYAFHLIALNLLDQNEQARLVWRRFKQQNHRNEAVKTIWTICCMFIQQKYGEFFKALLGTALPAPFPDIFAVWRSAALDQFVSMIECTFSTITEAQFCAFVGEQADATAALVTGRGWTIDSTKHIYCIPQTIRDKAKLARSKMTVDDETLFHSLTAMLSTSQ</sequence>
<dbReference type="Proteomes" id="UP001281761">
    <property type="component" value="Unassembled WGS sequence"/>
</dbReference>
<evidence type="ECO:0000313" key="2">
    <source>
        <dbReference type="EMBL" id="KAK2958803.1"/>
    </source>
</evidence>
<feature type="domain" description="CSN8/PSMD8/EIF3K" evidence="1">
    <location>
        <begin position="41"/>
        <end position="169"/>
    </location>
</feature>
<accession>A0ABQ9Y4Y3</accession>
<dbReference type="EMBL" id="JARBJD010000035">
    <property type="protein sequence ID" value="KAK2958803.1"/>
    <property type="molecule type" value="Genomic_DNA"/>
</dbReference>
<dbReference type="Pfam" id="PF10075">
    <property type="entry name" value="CSN8_PSD8_EIF3K"/>
    <property type="match status" value="1"/>
</dbReference>
<proteinExistence type="predicted"/>
<reference evidence="2 3" key="1">
    <citation type="journal article" date="2022" name="bioRxiv">
        <title>Genomics of Preaxostyla Flagellates Illuminates Evolutionary Transitions and the Path Towards Mitochondrial Loss.</title>
        <authorList>
            <person name="Novak L.V.F."/>
            <person name="Treitli S.C."/>
            <person name="Pyrih J."/>
            <person name="Halakuc P."/>
            <person name="Pipaliya S.V."/>
            <person name="Vacek V."/>
            <person name="Brzon O."/>
            <person name="Soukal P."/>
            <person name="Eme L."/>
            <person name="Dacks J.B."/>
            <person name="Karnkowska A."/>
            <person name="Elias M."/>
            <person name="Hampl V."/>
        </authorList>
    </citation>
    <scope>NUCLEOTIDE SEQUENCE [LARGE SCALE GENOMIC DNA]</scope>
    <source>
        <strain evidence="2">NAU3</strain>
        <tissue evidence="2">Gut</tissue>
    </source>
</reference>
<dbReference type="InterPro" id="IPR033464">
    <property type="entry name" value="CSN8_PSD8_EIF3K"/>
</dbReference>
<organism evidence="2 3">
    <name type="scientific">Blattamonas nauphoetae</name>
    <dbReference type="NCBI Taxonomy" id="2049346"/>
    <lineage>
        <taxon>Eukaryota</taxon>
        <taxon>Metamonada</taxon>
        <taxon>Preaxostyla</taxon>
        <taxon>Oxymonadida</taxon>
        <taxon>Blattamonas</taxon>
    </lineage>
</organism>
<protein>
    <recommendedName>
        <fullName evidence="1">CSN8/PSMD8/EIF3K domain-containing protein</fullName>
    </recommendedName>
</protein>
<keyword evidence="3" id="KW-1185">Reference proteome</keyword>
<comment type="caution">
    <text evidence="2">The sequence shown here is derived from an EMBL/GenBank/DDBJ whole genome shotgun (WGS) entry which is preliminary data.</text>
</comment>